<reference evidence="2 3" key="1">
    <citation type="submission" date="2023-04" db="EMBL/GenBank/DDBJ databases">
        <title>Genome of Basidiobolus ranarum AG-B5.</title>
        <authorList>
            <person name="Stajich J.E."/>
            <person name="Carter-House D."/>
            <person name="Gryganskyi A."/>
        </authorList>
    </citation>
    <scope>NUCLEOTIDE SEQUENCE [LARGE SCALE GENOMIC DNA]</scope>
    <source>
        <strain evidence="2 3">AG-B5</strain>
    </source>
</reference>
<accession>A0ABR2W0E2</accession>
<feature type="region of interest" description="Disordered" evidence="1">
    <location>
        <begin position="40"/>
        <end position="73"/>
    </location>
</feature>
<evidence type="ECO:0000313" key="3">
    <source>
        <dbReference type="Proteomes" id="UP001479436"/>
    </source>
</evidence>
<evidence type="ECO:0000313" key="2">
    <source>
        <dbReference type="EMBL" id="KAK9712265.1"/>
    </source>
</evidence>
<gene>
    <name evidence="2" type="ORF">K7432_007259</name>
</gene>
<organism evidence="2 3">
    <name type="scientific">Basidiobolus ranarum</name>
    <dbReference type="NCBI Taxonomy" id="34480"/>
    <lineage>
        <taxon>Eukaryota</taxon>
        <taxon>Fungi</taxon>
        <taxon>Fungi incertae sedis</taxon>
        <taxon>Zoopagomycota</taxon>
        <taxon>Entomophthoromycotina</taxon>
        <taxon>Basidiobolomycetes</taxon>
        <taxon>Basidiobolales</taxon>
        <taxon>Basidiobolaceae</taxon>
        <taxon>Basidiobolus</taxon>
    </lineage>
</organism>
<proteinExistence type="predicted"/>
<keyword evidence="3" id="KW-1185">Reference proteome</keyword>
<dbReference type="EMBL" id="JASJQH010007227">
    <property type="protein sequence ID" value="KAK9712265.1"/>
    <property type="molecule type" value="Genomic_DNA"/>
</dbReference>
<protein>
    <submittedName>
        <fullName evidence="2">Uncharacterized protein</fullName>
    </submittedName>
</protein>
<comment type="caution">
    <text evidence="2">The sequence shown here is derived from an EMBL/GenBank/DDBJ whole genome shotgun (WGS) entry which is preliminary data.</text>
</comment>
<dbReference type="Proteomes" id="UP001479436">
    <property type="component" value="Unassembled WGS sequence"/>
</dbReference>
<sequence>MLAVPLRTSVPRAMPFPSIAFFGLTLGASSIAILNTNTQHVLPPTPNKSKENTSSGPHPSMILSLSPGDYVCL</sequence>
<name>A0ABR2W0E2_9FUNG</name>
<evidence type="ECO:0000256" key="1">
    <source>
        <dbReference type="SAM" id="MobiDB-lite"/>
    </source>
</evidence>